<keyword evidence="1" id="KW-0540">Nuclease</keyword>
<evidence type="ECO:0000313" key="7">
    <source>
        <dbReference type="Proteomes" id="UP000727993"/>
    </source>
</evidence>
<gene>
    <name evidence="6" type="ORF">IPN02_03960</name>
</gene>
<evidence type="ECO:0000256" key="4">
    <source>
        <dbReference type="ARBA" id="ARBA00022842"/>
    </source>
</evidence>
<proteinExistence type="predicted"/>
<name>A0A936N9B9_9ACTN</name>
<organism evidence="6 7">
    <name type="scientific">Candidatus Neomicrothrix subdominans</name>
    <dbReference type="NCBI Taxonomy" id="2954438"/>
    <lineage>
        <taxon>Bacteria</taxon>
        <taxon>Bacillati</taxon>
        <taxon>Actinomycetota</taxon>
        <taxon>Acidimicrobiia</taxon>
        <taxon>Acidimicrobiales</taxon>
        <taxon>Microthrixaceae</taxon>
        <taxon>Candidatus Neomicrothrix</taxon>
    </lineage>
</organism>
<dbReference type="InterPro" id="IPR029060">
    <property type="entry name" value="PIN-like_dom_sf"/>
</dbReference>
<evidence type="ECO:0000256" key="1">
    <source>
        <dbReference type="ARBA" id="ARBA00022722"/>
    </source>
</evidence>
<feature type="domain" description="PIN" evidence="5">
    <location>
        <begin position="1"/>
        <end position="119"/>
    </location>
</feature>
<comment type="caution">
    <text evidence="6">The sequence shown here is derived from an EMBL/GenBank/DDBJ whole genome shotgun (WGS) entry which is preliminary data.</text>
</comment>
<protein>
    <recommendedName>
        <fullName evidence="5">PIN domain-containing protein</fullName>
    </recommendedName>
</protein>
<dbReference type="EMBL" id="JADJZA010000001">
    <property type="protein sequence ID" value="MBK9296028.1"/>
    <property type="molecule type" value="Genomic_DNA"/>
</dbReference>
<evidence type="ECO:0000256" key="2">
    <source>
        <dbReference type="ARBA" id="ARBA00022723"/>
    </source>
</evidence>
<dbReference type="GO" id="GO:0046872">
    <property type="term" value="F:metal ion binding"/>
    <property type="evidence" value="ECO:0007669"/>
    <property type="project" value="UniProtKB-KW"/>
</dbReference>
<dbReference type="Proteomes" id="UP000727993">
    <property type="component" value="Unassembled WGS sequence"/>
</dbReference>
<dbReference type="AlphaFoldDB" id="A0A936N9B9"/>
<dbReference type="Pfam" id="PF01850">
    <property type="entry name" value="PIN"/>
    <property type="match status" value="1"/>
</dbReference>
<dbReference type="InterPro" id="IPR002716">
    <property type="entry name" value="PIN_dom"/>
</dbReference>
<dbReference type="Gene3D" id="3.40.50.1010">
    <property type="entry name" value="5'-nuclease"/>
    <property type="match status" value="1"/>
</dbReference>
<accession>A0A936N9B9</accession>
<evidence type="ECO:0000313" key="6">
    <source>
        <dbReference type="EMBL" id="MBK9296028.1"/>
    </source>
</evidence>
<sequence length="152" mass="16156">MLDTSAVLGWLERKTPGVSDAVRSTGATPLIHIATLAELEEGVARAEAVDAASTDQRRQTLEFVLQRLGRTPGPSEVDAECFGRLSACTSRKLSHNDKWIVAASIIGGHRLLTEDARLRAQVMGNAELDRTVVGQGWSSPQVVLVGPTGANA</sequence>
<reference evidence="6 7" key="1">
    <citation type="submission" date="2020-10" db="EMBL/GenBank/DDBJ databases">
        <title>Connecting structure to function with the recovery of over 1000 high-quality activated sludge metagenome-assembled genomes encoding full-length rRNA genes using long-read sequencing.</title>
        <authorList>
            <person name="Singleton C.M."/>
            <person name="Petriglieri F."/>
            <person name="Kristensen J.M."/>
            <person name="Kirkegaard R.H."/>
            <person name="Michaelsen T.Y."/>
            <person name="Andersen M.H."/>
            <person name="Karst S.M."/>
            <person name="Dueholm M.S."/>
            <person name="Nielsen P.H."/>
            <person name="Albertsen M."/>
        </authorList>
    </citation>
    <scope>NUCLEOTIDE SEQUENCE [LARGE SCALE GENOMIC DNA]</scope>
    <source>
        <strain evidence="6">Lyne_18-Q3-R50-59_MAXAC.006</strain>
    </source>
</reference>
<dbReference type="GO" id="GO:0004518">
    <property type="term" value="F:nuclease activity"/>
    <property type="evidence" value="ECO:0007669"/>
    <property type="project" value="UniProtKB-KW"/>
</dbReference>
<keyword evidence="2" id="KW-0479">Metal-binding</keyword>
<dbReference type="SUPFAM" id="SSF88723">
    <property type="entry name" value="PIN domain-like"/>
    <property type="match status" value="1"/>
</dbReference>
<evidence type="ECO:0000256" key="3">
    <source>
        <dbReference type="ARBA" id="ARBA00022801"/>
    </source>
</evidence>
<keyword evidence="3" id="KW-0378">Hydrolase</keyword>
<dbReference type="GO" id="GO:0016787">
    <property type="term" value="F:hydrolase activity"/>
    <property type="evidence" value="ECO:0007669"/>
    <property type="project" value="UniProtKB-KW"/>
</dbReference>
<keyword evidence="4" id="KW-0460">Magnesium</keyword>
<evidence type="ECO:0000259" key="5">
    <source>
        <dbReference type="Pfam" id="PF01850"/>
    </source>
</evidence>